<protein>
    <submittedName>
        <fullName evidence="1">Transposase</fullName>
    </submittedName>
</protein>
<dbReference type="OrthoDB" id="9816028at2"/>
<dbReference type="GO" id="GO:0003677">
    <property type="term" value="F:DNA binding"/>
    <property type="evidence" value="ECO:0007669"/>
    <property type="project" value="InterPro"/>
</dbReference>
<dbReference type="GO" id="GO:0006313">
    <property type="term" value="P:DNA transposition"/>
    <property type="evidence" value="ECO:0007669"/>
    <property type="project" value="InterPro"/>
</dbReference>
<dbReference type="InterPro" id="IPR052546">
    <property type="entry name" value="Transposase_8_domain"/>
</dbReference>
<organism evidence="1 2">
    <name type="scientific">Mycetohabitans endofungorum</name>
    <dbReference type="NCBI Taxonomy" id="417203"/>
    <lineage>
        <taxon>Bacteria</taxon>
        <taxon>Pseudomonadati</taxon>
        <taxon>Pseudomonadota</taxon>
        <taxon>Betaproteobacteria</taxon>
        <taxon>Burkholderiales</taxon>
        <taxon>Burkholderiaceae</taxon>
        <taxon>Mycetohabitans</taxon>
    </lineage>
</organism>
<proteinExistence type="predicted"/>
<dbReference type="InterPro" id="IPR009057">
    <property type="entry name" value="Homeodomain-like_sf"/>
</dbReference>
<sequence>MRKRKWSARQRRAVLNAWDAGRTVLELCKKHDISRATLYLWKEIYTGMSTEAIERWDKLARERAVFQRQLKCAKADRALLQAVLQTLELTVEQKCRLVRWSRAQHLSSATRTCVLLRLSRSKLKLDAMNEAQFSHENKQQ</sequence>
<accession>A0A2P5K6H2</accession>
<dbReference type="RefSeq" id="WP_104078553.1">
    <property type="nucleotide sequence ID" value="NZ_CP062179.1"/>
</dbReference>
<dbReference type="PANTHER" id="PTHR33609">
    <property type="entry name" value="LOW CALCIUM RESPONSE LOCUS PROTEIN S"/>
    <property type="match status" value="1"/>
</dbReference>
<dbReference type="SUPFAM" id="SSF46689">
    <property type="entry name" value="Homeodomain-like"/>
    <property type="match status" value="1"/>
</dbReference>
<comment type="caution">
    <text evidence="1">The sequence shown here is derived from an EMBL/GenBank/DDBJ whole genome shotgun (WGS) entry which is preliminary data.</text>
</comment>
<dbReference type="PANTHER" id="PTHR33609:SF1">
    <property type="entry name" value="TRANSPOSASE"/>
    <property type="match status" value="1"/>
</dbReference>
<gene>
    <name evidence="1" type="ORF">B0O95_1403</name>
</gene>
<dbReference type="Gene3D" id="1.10.10.10">
    <property type="entry name" value="Winged helix-like DNA-binding domain superfamily/Winged helix DNA-binding domain"/>
    <property type="match status" value="1"/>
</dbReference>
<evidence type="ECO:0000313" key="1">
    <source>
        <dbReference type="EMBL" id="PPB80129.1"/>
    </source>
</evidence>
<reference evidence="1 2" key="1">
    <citation type="submission" date="2018-01" db="EMBL/GenBank/DDBJ databases">
        <title>Genomic Encyclopedia of Type Strains, Phase III (KMG-III): the genomes of soil and plant-associated and newly described type strains.</title>
        <authorList>
            <person name="Whitman W."/>
        </authorList>
    </citation>
    <scope>NUCLEOTIDE SEQUENCE [LARGE SCALE GENOMIC DNA]</scope>
    <source>
        <strain evidence="1 2">HKI456</strain>
    </source>
</reference>
<name>A0A2P5K6H2_9BURK</name>
<dbReference type="AlphaFoldDB" id="A0A2P5K6H2"/>
<dbReference type="EMBL" id="PRDW01000040">
    <property type="protein sequence ID" value="PPB80129.1"/>
    <property type="molecule type" value="Genomic_DNA"/>
</dbReference>
<dbReference type="Proteomes" id="UP000243096">
    <property type="component" value="Unassembled WGS sequence"/>
</dbReference>
<keyword evidence="2" id="KW-1185">Reference proteome</keyword>
<dbReference type="InterPro" id="IPR036388">
    <property type="entry name" value="WH-like_DNA-bd_sf"/>
</dbReference>
<dbReference type="InterPro" id="IPR002514">
    <property type="entry name" value="Transposase_8"/>
</dbReference>
<dbReference type="Pfam" id="PF01527">
    <property type="entry name" value="HTH_Tnp_1"/>
    <property type="match status" value="1"/>
</dbReference>
<evidence type="ECO:0000313" key="2">
    <source>
        <dbReference type="Proteomes" id="UP000243096"/>
    </source>
</evidence>
<dbReference type="GO" id="GO:0004803">
    <property type="term" value="F:transposase activity"/>
    <property type="evidence" value="ECO:0007669"/>
    <property type="project" value="InterPro"/>
</dbReference>